<sequence>MVSIAYTTSQGIVMNNQGLPILPLLTLCDSDGRILQPGRLVAGGALGRPQAGPLRGGGPIGIGGQRQMVDTALAAAPQAAER</sequence>
<dbReference type="RefSeq" id="WP_248666163.1">
    <property type="nucleotide sequence ID" value="NZ_JALPRX010000023.1"/>
</dbReference>
<comment type="caution">
    <text evidence="1">The sequence shown here is derived from an EMBL/GenBank/DDBJ whole genome shotgun (WGS) entry which is preliminary data.</text>
</comment>
<dbReference type="AlphaFoldDB" id="A0A9X1Y8I3"/>
<proteinExistence type="predicted"/>
<name>A0A9X1Y8I3_9PROT</name>
<dbReference type="EMBL" id="JALPRX010000023">
    <property type="protein sequence ID" value="MCK8784037.1"/>
    <property type="molecule type" value="Genomic_DNA"/>
</dbReference>
<protein>
    <submittedName>
        <fullName evidence="1">Uncharacterized protein</fullName>
    </submittedName>
</protein>
<dbReference type="Proteomes" id="UP001139516">
    <property type="component" value="Unassembled WGS sequence"/>
</dbReference>
<evidence type="ECO:0000313" key="1">
    <source>
        <dbReference type="EMBL" id="MCK8784037.1"/>
    </source>
</evidence>
<accession>A0A9X1Y8I3</accession>
<keyword evidence="2" id="KW-1185">Reference proteome</keyword>
<reference evidence="1" key="1">
    <citation type="submission" date="2022-04" db="EMBL/GenBank/DDBJ databases">
        <title>Roseomonas acroporae sp. nov., isolated from coral Acropora digitifera.</title>
        <authorList>
            <person name="Sun H."/>
        </authorList>
    </citation>
    <scope>NUCLEOTIDE SEQUENCE</scope>
    <source>
        <strain evidence="1">NAR14</strain>
    </source>
</reference>
<evidence type="ECO:0000313" key="2">
    <source>
        <dbReference type="Proteomes" id="UP001139516"/>
    </source>
</evidence>
<gene>
    <name evidence="1" type="ORF">M0638_06540</name>
</gene>
<organism evidence="1 2">
    <name type="scientific">Roseomonas acroporae</name>
    <dbReference type="NCBI Taxonomy" id="2937791"/>
    <lineage>
        <taxon>Bacteria</taxon>
        <taxon>Pseudomonadati</taxon>
        <taxon>Pseudomonadota</taxon>
        <taxon>Alphaproteobacteria</taxon>
        <taxon>Acetobacterales</taxon>
        <taxon>Roseomonadaceae</taxon>
        <taxon>Roseomonas</taxon>
    </lineage>
</organism>